<dbReference type="AlphaFoldDB" id="S7Q9U0"/>
<evidence type="ECO:0000313" key="3">
    <source>
        <dbReference type="EMBL" id="EPQ56108.1"/>
    </source>
</evidence>
<name>S7Q9U0_GLOTA</name>
<dbReference type="PROSITE" id="PS51257">
    <property type="entry name" value="PROKAR_LIPOPROTEIN"/>
    <property type="match status" value="1"/>
</dbReference>
<dbReference type="HOGENOM" id="CLU_017366_2_0_1"/>
<dbReference type="OrthoDB" id="10261782at2759"/>
<dbReference type="eggNOG" id="ENOG502QRJE">
    <property type="taxonomic scope" value="Eukaryota"/>
</dbReference>
<evidence type="ECO:0000256" key="2">
    <source>
        <dbReference type="SAM" id="SignalP"/>
    </source>
</evidence>
<dbReference type="OMA" id="WPMGTVE"/>
<dbReference type="KEGG" id="gtr:GLOTRDRAFT_110667"/>
<protein>
    <submittedName>
        <fullName evidence="3">Uncharacterized protein</fullName>
    </submittedName>
</protein>
<keyword evidence="4" id="KW-1185">Reference proteome</keyword>
<feature type="region of interest" description="Disordered" evidence="1">
    <location>
        <begin position="99"/>
        <end position="142"/>
    </location>
</feature>
<sequence>MKTDALCFSVLAALASLACSTVPPAHSSGGHELAANANHIFNAIHSSLRQWGSSLNHNGMSYFLATVPEGTQLYHGTSKAEPVTGMEWLAFEPEHSILFAGRRGPPRRRPGEEPGKPGEGPPPPPGGGRGPHEGNPSRLANNQQEPLLGYDAPDEDEELGGYLHTYRAARPLRLLYIDGESAAKSNKGTLDSQDYILVNSTDTSGRMGGEFARAAGLCELAQTEWGGRIDGVLRMEGGFEIILCSFQDRLDVVRINRQQSRYAMHDGQFFDYYRAITARYHGIGGGRVRLDFDRFVTAFDGKYGVDPLFRNIDGRVLPRLQNVTKEQVAMIRADIRALVLGAGSPERSYDWQGVADMIVGRYASRLKYIAALPTLEHVQDEIVNTLQPFIDFAPGKRNASAEAHRCATQFIPVLAPSPAESMGAAAVSYVAHHICSTLTSVGEVESYDVAIQKLNDLIDWLDWTTWKECGACDPDKLCMIPIWPQGSLEDFTNPQCLNATQMQGRRGYWGRRW</sequence>
<evidence type="ECO:0000313" key="4">
    <source>
        <dbReference type="Proteomes" id="UP000030669"/>
    </source>
</evidence>
<dbReference type="RefSeq" id="XP_007864886.1">
    <property type="nucleotide sequence ID" value="XM_007866695.1"/>
</dbReference>
<accession>S7Q9U0</accession>
<proteinExistence type="predicted"/>
<feature type="chain" id="PRO_5004543919" evidence="2">
    <location>
        <begin position="21"/>
        <end position="513"/>
    </location>
</feature>
<evidence type="ECO:0000256" key="1">
    <source>
        <dbReference type="SAM" id="MobiDB-lite"/>
    </source>
</evidence>
<gene>
    <name evidence="3" type="ORF">GLOTRDRAFT_110667</name>
</gene>
<dbReference type="PANTHER" id="PTHR35204:SF1">
    <property type="entry name" value="ENTEROTOXIN"/>
    <property type="match status" value="1"/>
</dbReference>
<dbReference type="EMBL" id="KB469300">
    <property type="protein sequence ID" value="EPQ56108.1"/>
    <property type="molecule type" value="Genomic_DNA"/>
</dbReference>
<dbReference type="PANTHER" id="PTHR35204">
    <property type="entry name" value="YALI0A21131P"/>
    <property type="match status" value="1"/>
</dbReference>
<keyword evidence="2" id="KW-0732">Signal</keyword>
<feature type="signal peptide" evidence="2">
    <location>
        <begin position="1"/>
        <end position="20"/>
    </location>
</feature>
<organism evidence="3 4">
    <name type="scientific">Gloeophyllum trabeum (strain ATCC 11539 / FP-39264 / Madison 617)</name>
    <name type="common">Brown rot fungus</name>
    <dbReference type="NCBI Taxonomy" id="670483"/>
    <lineage>
        <taxon>Eukaryota</taxon>
        <taxon>Fungi</taxon>
        <taxon>Dikarya</taxon>
        <taxon>Basidiomycota</taxon>
        <taxon>Agaricomycotina</taxon>
        <taxon>Agaricomycetes</taxon>
        <taxon>Gloeophyllales</taxon>
        <taxon>Gloeophyllaceae</taxon>
        <taxon>Gloeophyllum</taxon>
    </lineage>
</organism>
<dbReference type="GeneID" id="19299259"/>
<reference evidence="3 4" key="1">
    <citation type="journal article" date="2012" name="Science">
        <title>The Paleozoic origin of enzymatic lignin decomposition reconstructed from 31 fungal genomes.</title>
        <authorList>
            <person name="Floudas D."/>
            <person name="Binder M."/>
            <person name="Riley R."/>
            <person name="Barry K."/>
            <person name="Blanchette R.A."/>
            <person name="Henrissat B."/>
            <person name="Martinez A.T."/>
            <person name="Otillar R."/>
            <person name="Spatafora J.W."/>
            <person name="Yadav J.S."/>
            <person name="Aerts A."/>
            <person name="Benoit I."/>
            <person name="Boyd A."/>
            <person name="Carlson A."/>
            <person name="Copeland A."/>
            <person name="Coutinho P.M."/>
            <person name="de Vries R.P."/>
            <person name="Ferreira P."/>
            <person name="Findley K."/>
            <person name="Foster B."/>
            <person name="Gaskell J."/>
            <person name="Glotzer D."/>
            <person name="Gorecki P."/>
            <person name="Heitman J."/>
            <person name="Hesse C."/>
            <person name="Hori C."/>
            <person name="Igarashi K."/>
            <person name="Jurgens J.A."/>
            <person name="Kallen N."/>
            <person name="Kersten P."/>
            <person name="Kohler A."/>
            <person name="Kuees U."/>
            <person name="Kumar T.K.A."/>
            <person name="Kuo A."/>
            <person name="LaButti K."/>
            <person name="Larrondo L.F."/>
            <person name="Lindquist E."/>
            <person name="Ling A."/>
            <person name="Lombard V."/>
            <person name="Lucas S."/>
            <person name="Lundell T."/>
            <person name="Martin R."/>
            <person name="McLaughlin D.J."/>
            <person name="Morgenstern I."/>
            <person name="Morin E."/>
            <person name="Murat C."/>
            <person name="Nagy L.G."/>
            <person name="Nolan M."/>
            <person name="Ohm R.A."/>
            <person name="Patyshakuliyeva A."/>
            <person name="Rokas A."/>
            <person name="Ruiz-Duenas F.J."/>
            <person name="Sabat G."/>
            <person name="Salamov A."/>
            <person name="Samejima M."/>
            <person name="Schmutz J."/>
            <person name="Slot J.C."/>
            <person name="St John F."/>
            <person name="Stenlid J."/>
            <person name="Sun H."/>
            <person name="Sun S."/>
            <person name="Syed K."/>
            <person name="Tsang A."/>
            <person name="Wiebenga A."/>
            <person name="Young D."/>
            <person name="Pisabarro A."/>
            <person name="Eastwood D.C."/>
            <person name="Martin F."/>
            <person name="Cullen D."/>
            <person name="Grigoriev I.V."/>
            <person name="Hibbett D.S."/>
        </authorList>
    </citation>
    <scope>NUCLEOTIDE SEQUENCE [LARGE SCALE GENOMIC DNA]</scope>
    <source>
        <strain evidence="3 4">ATCC 11539</strain>
    </source>
</reference>
<dbReference type="Proteomes" id="UP000030669">
    <property type="component" value="Unassembled WGS sequence"/>
</dbReference>
<dbReference type="InterPro" id="IPR038921">
    <property type="entry name" value="YOR389W-like"/>
</dbReference>